<keyword evidence="4 5" id="KW-0067">ATP-binding</keyword>
<evidence type="ECO:0000256" key="6">
    <source>
        <dbReference type="SAM" id="MobiDB-lite"/>
    </source>
</evidence>
<feature type="transmembrane region" description="Helical" evidence="7">
    <location>
        <begin position="417"/>
        <end position="442"/>
    </location>
</feature>
<feature type="domain" description="Protein kinase" evidence="8">
    <location>
        <begin position="72"/>
        <end position="333"/>
    </location>
</feature>
<keyword evidence="3 9" id="KW-0418">Kinase</keyword>
<dbReference type="InterPro" id="IPR017441">
    <property type="entry name" value="Protein_kinase_ATP_BS"/>
</dbReference>
<accession>A0A5C6B8L6</accession>
<dbReference type="RefSeq" id="WP_146517834.1">
    <property type="nucleotide sequence ID" value="NZ_CP151726.1"/>
</dbReference>
<organism evidence="9 10">
    <name type="scientific">Stieleria varia</name>
    <dbReference type="NCBI Taxonomy" id="2528005"/>
    <lineage>
        <taxon>Bacteria</taxon>
        <taxon>Pseudomonadati</taxon>
        <taxon>Planctomycetota</taxon>
        <taxon>Planctomycetia</taxon>
        <taxon>Pirellulales</taxon>
        <taxon>Pirellulaceae</taxon>
        <taxon>Stieleria</taxon>
    </lineage>
</organism>
<evidence type="ECO:0000256" key="7">
    <source>
        <dbReference type="SAM" id="Phobius"/>
    </source>
</evidence>
<feature type="region of interest" description="Disordered" evidence="6">
    <location>
        <begin position="371"/>
        <end position="407"/>
    </location>
</feature>
<dbReference type="Gene3D" id="1.10.510.10">
    <property type="entry name" value="Transferase(Phosphotransferase) domain 1"/>
    <property type="match status" value="1"/>
</dbReference>
<dbReference type="EC" id="2.7.11.1" evidence="9"/>
<keyword evidence="7" id="KW-0472">Membrane</keyword>
<sequence>MPPPSPTPALTFSEAALRSGLVTERQLRKVVELTQSEADDVLASTLVKGGVLTSYQAQQLRAGRTKLTLGPYLITDWIGQGGMGQVFKAVHQVMGRVCAVKVLPLEKSTDVSSESFRREIRVQAGLDSPYIVRAYDAGQDGSVQYLVTEYVPGTDLRRLVRSNGPLSMTHAAMIISQAARGLQYAHEMGLVHRDVKPGNILVTPEGQAKVSDIGLAAWTMGLDDDPRAGKIVGTADYLSPEQIRNPMSVGPASDIYALGCTLYYTVTGKVPFPGGDTKSKCKRHCEQTPWHPRKFTPELSEDFVDTIADMMEKNPARRTSSAGEVAERLELWCDTAAEAIDRPIERQAWTAPPPPGSPPIADVHVIDADDHASHSEGGAGNVPSASSLSLGGVSESHHSAGILDPERRVRRARKSHALPIAIALAIAIPISMLVGAIIGFLVRGSV</sequence>
<evidence type="ECO:0000256" key="1">
    <source>
        <dbReference type="ARBA" id="ARBA00022679"/>
    </source>
</evidence>
<dbReference type="PROSITE" id="PS00107">
    <property type="entry name" value="PROTEIN_KINASE_ATP"/>
    <property type="match status" value="1"/>
</dbReference>
<dbReference type="Proteomes" id="UP000320176">
    <property type="component" value="Unassembled WGS sequence"/>
</dbReference>
<evidence type="ECO:0000256" key="3">
    <source>
        <dbReference type="ARBA" id="ARBA00022777"/>
    </source>
</evidence>
<evidence type="ECO:0000259" key="8">
    <source>
        <dbReference type="PROSITE" id="PS50011"/>
    </source>
</evidence>
<dbReference type="GO" id="GO:0004674">
    <property type="term" value="F:protein serine/threonine kinase activity"/>
    <property type="evidence" value="ECO:0007669"/>
    <property type="project" value="UniProtKB-EC"/>
</dbReference>
<keyword evidence="7" id="KW-0812">Transmembrane</keyword>
<dbReference type="InterPro" id="IPR008271">
    <property type="entry name" value="Ser/Thr_kinase_AS"/>
</dbReference>
<reference evidence="9 10" key="1">
    <citation type="submission" date="2019-02" db="EMBL/GenBank/DDBJ databases">
        <title>Deep-cultivation of Planctomycetes and their phenomic and genomic characterization uncovers novel biology.</title>
        <authorList>
            <person name="Wiegand S."/>
            <person name="Jogler M."/>
            <person name="Boedeker C."/>
            <person name="Pinto D."/>
            <person name="Vollmers J."/>
            <person name="Rivas-Marin E."/>
            <person name="Kohn T."/>
            <person name="Peeters S.H."/>
            <person name="Heuer A."/>
            <person name="Rast P."/>
            <person name="Oberbeckmann S."/>
            <person name="Bunk B."/>
            <person name="Jeske O."/>
            <person name="Meyerdierks A."/>
            <person name="Storesund J.E."/>
            <person name="Kallscheuer N."/>
            <person name="Luecker S."/>
            <person name="Lage O.M."/>
            <person name="Pohl T."/>
            <person name="Merkel B.J."/>
            <person name="Hornburger P."/>
            <person name="Mueller R.-W."/>
            <person name="Bruemmer F."/>
            <person name="Labrenz M."/>
            <person name="Spormann A.M."/>
            <person name="Op Den Camp H."/>
            <person name="Overmann J."/>
            <person name="Amann R."/>
            <person name="Jetten M.S.M."/>
            <person name="Mascher T."/>
            <person name="Medema M.H."/>
            <person name="Devos D.P."/>
            <person name="Kaster A.-K."/>
            <person name="Ovreas L."/>
            <person name="Rohde M."/>
            <person name="Galperin M.Y."/>
            <person name="Jogler C."/>
        </authorList>
    </citation>
    <scope>NUCLEOTIDE SEQUENCE [LARGE SCALE GENOMIC DNA]</scope>
    <source>
        <strain evidence="9 10">Pla52n</strain>
    </source>
</reference>
<dbReference type="OrthoDB" id="6111975at2"/>
<evidence type="ECO:0000256" key="2">
    <source>
        <dbReference type="ARBA" id="ARBA00022741"/>
    </source>
</evidence>
<dbReference type="PANTHER" id="PTHR43289:SF6">
    <property type="entry name" value="SERINE_THREONINE-PROTEIN KINASE NEKL-3"/>
    <property type="match status" value="1"/>
</dbReference>
<dbReference type="EMBL" id="SJPN01000001">
    <property type="protein sequence ID" value="TWU07639.1"/>
    <property type="molecule type" value="Genomic_DNA"/>
</dbReference>
<dbReference type="AlphaFoldDB" id="A0A5C6B8L6"/>
<dbReference type="CDD" id="cd14014">
    <property type="entry name" value="STKc_PknB_like"/>
    <property type="match status" value="1"/>
</dbReference>
<name>A0A5C6B8L6_9BACT</name>
<keyword evidence="7" id="KW-1133">Transmembrane helix</keyword>
<gene>
    <name evidence="9" type="primary">pknA_1</name>
    <name evidence="9" type="ORF">Pla52n_02120</name>
</gene>
<dbReference type="InterPro" id="IPR000719">
    <property type="entry name" value="Prot_kinase_dom"/>
</dbReference>
<evidence type="ECO:0000313" key="10">
    <source>
        <dbReference type="Proteomes" id="UP000320176"/>
    </source>
</evidence>
<dbReference type="InterPro" id="IPR011009">
    <property type="entry name" value="Kinase-like_dom_sf"/>
</dbReference>
<proteinExistence type="predicted"/>
<evidence type="ECO:0000256" key="4">
    <source>
        <dbReference type="ARBA" id="ARBA00022840"/>
    </source>
</evidence>
<keyword evidence="10" id="KW-1185">Reference proteome</keyword>
<dbReference type="Pfam" id="PF00069">
    <property type="entry name" value="Pkinase"/>
    <property type="match status" value="1"/>
</dbReference>
<dbReference type="SUPFAM" id="SSF56112">
    <property type="entry name" value="Protein kinase-like (PK-like)"/>
    <property type="match status" value="1"/>
</dbReference>
<evidence type="ECO:0000256" key="5">
    <source>
        <dbReference type="PROSITE-ProRule" id="PRU10141"/>
    </source>
</evidence>
<comment type="caution">
    <text evidence="9">The sequence shown here is derived from an EMBL/GenBank/DDBJ whole genome shotgun (WGS) entry which is preliminary data.</text>
</comment>
<dbReference type="PANTHER" id="PTHR43289">
    <property type="entry name" value="MITOGEN-ACTIVATED PROTEIN KINASE KINASE KINASE 20-RELATED"/>
    <property type="match status" value="1"/>
</dbReference>
<dbReference type="PROSITE" id="PS50011">
    <property type="entry name" value="PROTEIN_KINASE_DOM"/>
    <property type="match status" value="1"/>
</dbReference>
<dbReference type="PROSITE" id="PS00108">
    <property type="entry name" value="PROTEIN_KINASE_ST"/>
    <property type="match status" value="1"/>
</dbReference>
<feature type="binding site" evidence="5">
    <location>
        <position position="101"/>
    </location>
    <ligand>
        <name>ATP</name>
        <dbReference type="ChEBI" id="CHEBI:30616"/>
    </ligand>
</feature>
<dbReference type="GO" id="GO:0005524">
    <property type="term" value="F:ATP binding"/>
    <property type="evidence" value="ECO:0007669"/>
    <property type="project" value="UniProtKB-UniRule"/>
</dbReference>
<evidence type="ECO:0000313" key="9">
    <source>
        <dbReference type="EMBL" id="TWU07639.1"/>
    </source>
</evidence>
<protein>
    <submittedName>
        <fullName evidence="9">Serine/threonine-protein kinase PknA</fullName>
        <ecNumber evidence="9">2.7.11.1</ecNumber>
    </submittedName>
</protein>
<keyword evidence="2 5" id="KW-0547">Nucleotide-binding</keyword>
<keyword evidence="1 9" id="KW-0808">Transferase</keyword>
<dbReference type="SMART" id="SM00220">
    <property type="entry name" value="S_TKc"/>
    <property type="match status" value="1"/>
</dbReference>